<dbReference type="GO" id="GO:0005886">
    <property type="term" value="C:plasma membrane"/>
    <property type="evidence" value="ECO:0007669"/>
    <property type="project" value="InterPro"/>
</dbReference>
<protein>
    <recommendedName>
        <fullName evidence="2">Band 7 domain-containing protein</fullName>
    </recommendedName>
</protein>
<comment type="caution">
    <text evidence="1">The sequence shown here is derived from an EMBL/GenBank/DDBJ whole genome shotgun (WGS) entry which is preliminary data.</text>
</comment>
<proteinExistence type="predicted"/>
<dbReference type="InterPro" id="IPR043202">
    <property type="entry name" value="Band-7_stomatin-like"/>
</dbReference>
<name>X1BEH8_9ZZZZ</name>
<dbReference type="Gene3D" id="6.10.250.2090">
    <property type="match status" value="1"/>
</dbReference>
<accession>X1BEH8</accession>
<sequence length="73" mass="8283">ERERRAKIINAEGEFQASKRLAEAAKVLSRYPASIQLRFLQTLKEIGAEQNSTIVFPVPIDLVKVFIEKLGKK</sequence>
<dbReference type="PANTHER" id="PTHR10264">
    <property type="entry name" value="BAND 7 PROTEIN-RELATED"/>
    <property type="match status" value="1"/>
</dbReference>
<dbReference type="EMBL" id="BART01027542">
    <property type="protein sequence ID" value="GAG94359.1"/>
    <property type="molecule type" value="Genomic_DNA"/>
</dbReference>
<feature type="non-terminal residue" evidence="1">
    <location>
        <position position="1"/>
    </location>
</feature>
<organism evidence="1">
    <name type="scientific">marine sediment metagenome</name>
    <dbReference type="NCBI Taxonomy" id="412755"/>
    <lineage>
        <taxon>unclassified sequences</taxon>
        <taxon>metagenomes</taxon>
        <taxon>ecological metagenomes</taxon>
    </lineage>
</organism>
<evidence type="ECO:0008006" key="2">
    <source>
        <dbReference type="Google" id="ProtNLM"/>
    </source>
</evidence>
<reference evidence="1" key="1">
    <citation type="journal article" date="2014" name="Front. Microbiol.">
        <title>High frequency of phylogenetically diverse reductive dehalogenase-homologous genes in deep subseafloor sedimentary metagenomes.</title>
        <authorList>
            <person name="Kawai M."/>
            <person name="Futagami T."/>
            <person name="Toyoda A."/>
            <person name="Takaki Y."/>
            <person name="Nishi S."/>
            <person name="Hori S."/>
            <person name="Arai W."/>
            <person name="Tsubouchi T."/>
            <person name="Morono Y."/>
            <person name="Uchiyama I."/>
            <person name="Ito T."/>
            <person name="Fujiyama A."/>
            <person name="Inagaki F."/>
            <person name="Takami H."/>
        </authorList>
    </citation>
    <scope>NUCLEOTIDE SEQUENCE</scope>
    <source>
        <strain evidence="1">Expedition CK06-06</strain>
    </source>
</reference>
<gene>
    <name evidence="1" type="ORF">S01H4_48814</name>
</gene>
<dbReference type="AlphaFoldDB" id="X1BEH8"/>
<evidence type="ECO:0000313" key="1">
    <source>
        <dbReference type="EMBL" id="GAG94359.1"/>
    </source>
</evidence>
<dbReference type="PANTHER" id="PTHR10264:SF19">
    <property type="entry name" value="AT06885P-RELATED"/>
    <property type="match status" value="1"/>
</dbReference>